<evidence type="ECO:0000256" key="1">
    <source>
        <dbReference type="SAM" id="MobiDB-lite"/>
    </source>
</evidence>
<name>A0A0A9G1P9_ARUDO</name>
<organism evidence="2">
    <name type="scientific">Arundo donax</name>
    <name type="common">Giant reed</name>
    <name type="synonym">Donax arundinaceus</name>
    <dbReference type="NCBI Taxonomy" id="35708"/>
    <lineage>
        <taxon>Eukaryota</taxon>
        <taxon>Viridiplantae</taxon>
        <taxon>Streptophyta</taxon>
        <taxon>Embryophyta</taxon>
        <taxon>Tracheophyta</taxon>
        <taxon>Spermatophyta</taxon>
        <taxon>Magnoliopsida</taxon>
        <taxon>Liliopsida</taxon>
        <taxon>Poales</taxon>
        <taxon>Poaceae</taxon>
        <taxon>PACMAD clade</taxon>
        <taxon>Arundinoideae</taxon>
        <taxon>Arundineae</taxon>
        <taxon>Arundo</taxon>
    </lineage>
</organism>
<reference evidence="2" key="1">
    <citation type="submission" date="2014-09" db="EMBL/GenBank/DDBJ databases">
        <authorList>
            <person name="Magalhaes I.L.F."/>
            <person name="Oliveira U."/>
            <person name="Santos F.R."/>
            <person name="Vidigal T.H.D.A."/>
            <person name="Brescovit A.D."/>
            <person name="Santos A.J."/>
        </authorList>
    </citation>
    <scope>NUCLEOTIDE SEQUENCE</scope>
    <source>
        <tissue evidence="2">Shoot tissue taken approximately 20 cm above the soil surface</tissue>
    </source>
</reference>
<feature type="compositionally biased region" description="Polar residues" evidence="1">
    <location>
        <begin position="81"/>
        <end position="90"/>
    </location>
</feature>
<sequence length="113" mass="12234">MDEDTRLVDRVPANPKLLVIASSQERCEIPLPQNQQIPLAAATFIAAVLSSGGRQPHGVDGNLYPQFVAADGHDAAHYPDTSMNEPQQINRPHPTTLRDALQAVGQVLARAMM</sequence>
<accession>A0A0A9G1P9</accession>
<proteinExistence type="predicted"/>
<feature type="region of interest" description="Disordered" evidence="1">
    <location>
        <begin position="74"/>
        <end position="93"/>
    </location>
</feature>
<reference evidence="2" key="2">
    <citation type="journal article" date="2015" name="Data Brief">
        <title>Shoot transcriptome of the giant reed, Arundo donax.</title>
        <authorList>
            <person name="Barrero R.A."/>
            <person name="Guerrero F.D."/>
            <person name="Moolhuijzen P."/>
            <person name="Goolsby J.A."/>
            <person name="Tidwell J."/>
            <person name="Bellgard S.E."/>
            <person name="Bellgard M.I."/>
        </authorList>
    </citation>
    <scope>NUCLEOTIDE SEQUENCE</scope>
    <source>
        <tissue evidence="2">Shoot tissue taken approximately 20 cm above the soil surface</tissue>
    </source>
</reference>
<evidence type="ECO:0000313" key="2">
    <source>
        <dbReference type="EMBL" id="JAE18442.1"/>
    </source>
</evidence>
<dbReference type="AlphaFoldDB" id="A0A0A9G1P9"/>
<dbReference type="EMBL" id="GBRH01179454">
    <property type="protein sequence ID" value="JAE18442.1"/>
    <property type="molecule type" value="Transcribed_RNA"/>
</dbReference>
<protein>
    <submittedName>
        <fullName evidence="2">Uncharacterized protein</fullName>
    </submittedName>
</protein>